<dbReference type="InterPro" id="IPR005599">
    <property type="entry name" value="GPI_mannosylTrfase"/>
</dbReference>
<protein>
    <recommendedName>
        <fullName evidence="8">Mannosyltransferase</fullName>
        <ecNumber evidence="8">2.4.1.-</ecNumber>
    </recommendedName>
</protein>
<evidence type="ECO:0000256" key="4">
    <source>
        <dbReference type="ARBA" id="ARBA00022692"/>
    </source>
</evidence>
<comment type="similarity">
    <text evidence="8">Belongs to the glycosyltransferase 22 family.</text>
</comment>
<keyword evidence="7 8" id="KW-0472">Membrane</keyword>
<evidence type="ECO:0000256" key="3">
    <source>
        <dbReference type="ARBA" id="ARBA00022679"/>
    </source>
</evidence>
<feature type="transmembrane region" description="Helical" evidence="8">
    <location>
        <begin position="228"/>
        <end position="248"/>
    </location>
</feature>
<dbReference type="GO" id="GO:0000026">
    <property type="term" value="F:alpha-1,2-mannosyltransferase activity"/>
    <property type="evidence" value="ECO:0007669"/>
    <property type="project" value="TreeGrafter"/>
</dbReference>
<keyword evidence="6 8" id="KW-1133">Transmembrane helix</keyword>
<reference evidence="9" key="1">
    <citation type="submission" date="2016-06" db="UniProtKB">
        <authorList>
            <consortium name="WormBaseParasite"/>
        </authorList>
    </citation>
    <scope>IDENTIFICATION</scope>
</reference>
<evidence type="ECO:0000313" key="9">
    <source>
        <dbReference type="WBParaSite" id="SSLN_0001094101-mRNA-1"/>
    </source>
</evidence>
<evidence type="ECO:0000256" key="1">
    <source>
        <dbReference type="ARBA" id="ARBA00004477"/>
    </source>
</evidence>
<keyword evidence="5 8" id="KW-0256">Endoplasmic reticulum</keyword>
<keyword evidence="2 8" id="KW-0328">Glycosyltransferase</keyword>
<dbReference type="PANTHER" id="PTHR22760">
    <property type="entry name" value="GLYCOSYLTRANSFERASE"/>
    <property type="match status" value="1"/>
</dbReference>
<accession>A0A183T232</accession>
<evidence type="ECO:0000256" key="8">
    <source>
        <dbReference type="RuleBase" id="RU363075"/>
    </source>
</evidence>
<organism evidence="9">
    <name type="scientific">Schistocephalus solidus</name>
    <name type="common">Tapeworm</name>
    <dbReference type="NCBI Taxonomy" id="70667"/>
    <lineage>
        <taxon>Eukaryota</taxon>
        <taxon>Metazoa</taxon>
        <taxon>Spiralia</taxon>
        <taxon>Lophotrochozoa</taxon>
        <taxon>Platyhelminthes</taxon>
        <taxon>Cestoda</taxon>
        <taxon>Eucestoda</taxon>
        <taxon>Diphyllobothriidea</taxon>
        <taxon>Diphyllobothriidae</taxon>
        <taxon>Schistocephalus</taxon>
    </lineage>
</organism>
<keyword evidence="3" id="KW-0808">Transferase</keyword>
<comment type="subcellular location">
    <subcellularLocation>
        <location evidence="1 8">Endoplasmic reticulum membrane</location>
        <topology evidence="1 8">Multi-pass membrane protein</topology>
    </subcellularLocation>
</comment>
<dbReference type="GO" id="GO:0006506">
    <property type="term" value="P:GPI anchor biosynthetic process"/>
    <property type="evidence" value="ECO:0007669"/>
    <property type="project" value="TreeGrafter"/>
</dbReference>
<evidence type="ECO:0000256" key="6">
    <source>
        <dbReference type="ARBA" id="ARBA00022989"/>
    </source>
</evidence>
<feature type="transmembrane region" description="Helical" evidence="8">
    <location>
        <begin position="260"/>
        <end position="280"/>
    </location>
</feature>
<feature type="transmembrane region" description="Helical" evidence="8">
    <location>
        <begin position="152"/>
        <end position="175"/>
    </location>
</feature>
<dbReference type="PANTHER" id="PTHR22760:SF4">
    <property type="entry name" value="GPI MANNOSYLTRANSFERASE 3"/>
    <property type="match status" value="1"/>
</dbReference>
<dbReference type="Pfam" id="PF03901">
    <property type="entry name" value="Glyco_transf_22"/>
    <property type="match status" value="1"/>
</dbReference>
<evidence type="ECO:0000256" key="5">
    <source>
        <dbReference type="ARBA" id="ARBA00022824"/>
    </source>
</evidence>
<evidence type="ECO:0000256" key="7">
    <source>
        <dbReference type="ARBA" id="ARBA00023136"/>
    </source>
</evidence>
<sequence>LLLPLLILFRIFNALIIRTTFVPDEYWQYGALTWEWWNSTAIRSPLHPLMFAGLYKLLAAVGFDSRLAIIYLPRLLHGILAAVADYNLYGLTNLISDPTTAKWTLIAQCTNWFTAFCGPRSLANNLEWALTTAAFNFYPWSSFIPLKKRSTCCFILLVCVCSILRPTAAVIWAPICVFHLLCEFSASTSRLFRTFGLYVAIAIPCLLISIISDRIAFGRWTLHQLNFLRFNILANGANFYGIEPWHWYFTNGLPTMLFTSAPFCVVGFIIDFTALVYGVILCSSLAHKEYRFIFPILPLLHYFTGRGLVCASNALHRSGRKTVFCVFSPKTALAVFLVISHMPLALYTCLVHQRGPTELMELLGSQGDRNNWPSATPLSIMNGKTSESDEQMRALFLMPCHTTPYLSYLHRNISLRLLACDPNLSALTGEDPAGYVDEADIFYADPSAWLEANYSDSLKLPHLIAIFDHLLMEKRYSSSVTDFLKTHDFFLCARLFHAHFPTHRRHGKYIYLFCHRGSPFELK</sequence>
<feature type="transmembrane region" description="Helical" evidence="8">
    <location>
        <begin position="327"/>
        <end position="350"/>
    </location>
</feature>
<dbReference type="WBParaSite" id="SSLN_0001094101-mRNA-1">
    <property type="protein sequence ID" value="SSLN_0001094101-mRNA-1"/>
    <property type="gene ID" value="SSLN_0001094101"/>
</dbReference>
<dbReference type="GO" id="GO:0005789">
    <property type="term" value="C:endoplasmic reticulum membrane"/>
    <property type="evidence" value="ECO:0007669"/>
    <property type="project" value="UniProtKB-SubCell"/>
</dbReference>
<dbReference type="AlphaFoldDB" id="A0A183T232"/>
<dbReference type="EC" id="2.4.1.-" evidence="8"/>
<evidence type="ECO:0000256" key="2">
    <source>
        <dbReference type="ARBA" id="ARBA00022676"/>
    </source>
</evidence>
<proteinExistence type="inferred from homology"/>
<keyword evidence="4 8" id="KW-0812">Transmembrane</keyword>
<feature type="transmembrane region" description="Helical" evidence="8">
    <location>
        <begin position="195"/>
        <end position="216"/>
    </location>
</feature>
<name>A0A183T232_SCHSO</name>